<gene>
    <name evidence="1" type="ORF">ACFQKE_00045</name>
    <name evidence="2" type="ORF">ACFQKE_00310</name>
    <name evidence="3" type="ORF">ACFQKE_16545</name>
</gene>
<reference evidence="2" key="3">
    <citation type="submission" date="2024-09" db="EMBL/GenBank/DDBJ databases">
        <authorList>
            <person name="Sun Q."/>
        </authorList>
    </citation>
    <scope>NUCLEOTIDE SEQUENCE</scope>
    <source>
        <strain evidence="2">CGMCC 4.163</strain>
    </source>
</reference>
<dbReference type="AlphaFoldDB" id="A0ABD5ZSY3"/>
<dbReference type="EMBL" id="JBHTAT010000001">
    <property type="protein sequence ID" value="MFC7253713.1"/>
    <property type="molecule type" value="Genomic_DNA"/>
</dbReference>
<accession>A0ABD5ZSY3</accession>
<protein>
    <submittedName>
        <fullName evidence="2">Uncharacterized protein</fullName>
    </submittedName>
</protein>
<dbReference type="Proteomes" id="UP001596434">
    <property type="component" value="Unassembled WGS sequence"/>
</dbReference>
<dbReference type="EMBL" id="JBHTAT010000001">
    <property type="protein sequence ID" value="MFC7256896.1"/>
    <property type="molecule type" value="Genomic_DNA"/>
</dbReference>
<proteinExistence type="predicted"/>
<evidence type="ECO:0000313" key="1">
    <source>
        <dbReference type="EMBL" id="MFC7253713.1"/>
    </source>
</evidence>
<evidence type="ECO:0000313" key="3">
    <source>
        <dbReference type="EMBL" id="MFC7256896.1"/>
    </source>
</evidence>
<dbReference type="GeneID" id="96955293"/>
<reference evidence="2" key="1">
    <citation type="journal article" date="2014" name="Int. J. Syst. Evol. Microbiol.">
        <title>Complete genome sequence of Corynebacterium casei LMG S-19264T (=DSM 44701T), isolated from a smear-ripened cheese.</title>
        <authorList>
            <consortium name="US DOE Joint Genome Institute (JGI-PGF)"/>
            <person name="Walter F."/>
            <person name="Albersmeier A."/>
            <person name="Kalinowski J."/>
            <person name="Ruckert C."/>
        </authorList>
    </citation>
    <scope>NUCLEOTIDE SEQUENCE [LARGE SCALE GENOMIC DNA]</scope>
    <source>
        <strain evidence="2">CGMCC 4.163</strain>
    </source>
</reference>
<evidence type="ECO:0000313" key="4">
    <source>
        <dbReference type="Proteomes" id="UP001596434"/>
    </source>
</evidence>
<dbReference type="RefSeq" id="WP_379701722.1">
    <property type="nucleotide sequence ID" value="NZ_JBHTAT010000001.1"/>
</dbReference>
<name>A0ABD5ZSY3_9EURY</name>
<dbReference type="EMBL" id="JBHTAT010000001">
    <property type="protein sequence ID" value="MFC7253765.1"/>
    <property type="molecule type" value="Genomic_DNA"/>
</dbReference>
<sequence>MTAKPVEFVLDELGAVVDVQPAAHPLRRVDRDNSLLYEDGGDFDMGGAITDRTEDLRDANVVGAAFVDRSGSYIGTAPNLDLESVVGVRIEGYSGGYGHVDPTGEDGVPFQGTDDALVEQIRSTLYNALQWPDAGRTDVAFTHLTITNETPAMADWEDHHCYDFDVAFDGFETL</sequence>
<organism evidence="2 4">
    <name type="scientific">Haloplanus litoreus</name>
    <dbReference type="NCBI Taxonomy" id="767515"/>
    <lineage>
        <taxon>Archaea</taxon>
        <taxon>Methanobacteriati</taxon>
        <taxon>Methanobacteriota</taxon>
        <taxon>Stenosarchaea group</taxon>
        <taxon>Halobacteria</taxon>
        <taxon>Halobacteriales</taxon>
        <taxon>Haloferacaceae</taxon>
        <taxon>Haloplanus</taxon>
    </lineage>
</organism>
<comment type="caution">
    <text evidence="2">The sequence shown here is derived from an EMBL/GenBank/DDBJ whole genome shotgun (WGS) entry which is preliminary data.</text>
</comment>
<keyword evidence="4" id="KW-1185">Reference proteome</keyword>
<reference evidence="4" key="2">
    <citation type="journal article" date="2019" name="Int. J. Syst. Evol. Microbiol.">
        <title>The Global Catalogue of Microorganisms (GCM) 10K type strain sequencing project: providing services to taxonomists for standard genome sequencing and annotation.</title>
        <authorList>
            <consortium name="The Broad Institute Genomics Platform"/>
            <consortium name="The Broad Institute Genome Sequencing Center for Infectious Disease"/>
            <person name="Wu L."/>
            <person name="Ma J."/>
        </authorList>
    </citation>
    <scope>NUCLEOTIDE SEQUENCE [LARGE SCALE GENOMIC DNA]</scope>
    <source>
        <strain evidence="4">GX21</strain>
    </source>
</reference>
<evidence type="ECO:0000313" key="2">
    <source>
        <dbReference type="EMBL" id="MFC7253765.1"/>
    </source>
</evidence>